<keyword evidence="2" id="KW-1185">Reference proteome</keyword>
<evidence type="ECO:0000313" key="1">
    <source>
        <dbReference type="EMBL" id="KAH7404373.1"/>
    </source>
</evidence>
<dbReference type="OrthoDB" id="1304888at2759"/>
<name>A0A8T2T7Q1_CERRI</name>
<dbReference type="Proteomes" id="UP000825935">
    <property type="component" value="Chromosome 15"/>
</dbReference>
<reference evidence="1" key="1">
    <citation type="submission" date="2021-08" db="EMBL/GenBank/DDBJ databases">
        <title>WGS assembly of Ceratopteris richardii.</title>
        <authorList>
            <person name="Marchant D.B."/>
            <person name="Chen G."/>
            <person name="Jenkins J."/>
            <person name="Shu S."/>
            <person name="Leebens-Mack J."/>
            <person name="Grimwood J."/>
            <person name="Schmutz J."/>
            <person name="Soltis P."/>
            <person name="Soltis D."/>
            <person name="Chen Z.-H."/>
        </authorList>
    </citation>
    <scope>NUCLEOTIDE SEQUENCE</scope>
    <source>
        <strain evidence="1">Whitten #5841</strain>
        <tissue evidence="1">Leaf</tissue>
    </source>
</reference>
<organism evidence="1 2">
    <name type="scientific">Ceratopteris richardii</name>
    <name type="common">Triangle waterfern</name>
    <dbReference type="NCBI Taxonomy" id="49495"/>
    <lineage>
        <taxon>Eukaryota</taxon>
        <taxon>Viridiplantae</taxon>
        <taxon>Streptophyta</taxon>
        <taxon>Embryophyta</taxon>
        <taxon>Tracheophyta</taxon>
        <taxon>Polypodiopsida</taxon>
        <taxon>Polypodiidae</taxon>
        <taxon>Polypodiales</taxon>
        <taxon>Pteridineae</taxon>
        <taxon>Pteridaceae</taxon>
        <taxon>Parkerioideae</taxon>
        <taxon>Ceratopteris</taxon>
    </lineage>
</organism>
<dbReference type="SUPFAM" id="SSF56672">
    <property type="entry name" value="DNA/RNA polymerases"/>
    <property type="match status" value="1"/>
</dbReference>
<dbReference type="CDD" id="cd09272">
    <property type="entry name" value="RNase_HI_RT_Ty1"/>
    <property type="match status" value="1"/>
</dbReference>
<dbReference type="AlphaFoldDB" id="A0A8T2T7Q1"/>
<evidence type="ECO:0000313" key="2">
    <source>
        <dbReference type="Proteomes" id="UP000825935"/>
    </source>
</evidence>
<protein>
    <submittedName>
        <fullName evidence="1">Uncharacterized protein</fullName>
    </submittedName>
</protein>
<dbReference type="PANTHER" id="PTHR11439">
    <property type="entry name" value="GAG-POL-RELATED RETROTRANSPOSON"/>
    <property type="match status" value="1"/>
</dbReference>
<accession>A0A8T2T7Q1</accession>
<proteinExistence type="predicted"/>
<sequence length="277" mass="31977">MEVTYTDHGIFVSQERYLLNLLKKFDMENCREASTPLEVTHKLSKYDGADYKDMRKYQSLVGSLIYATLTRPDLSYVVGVLSQFMHCPKDPHWILGQRVLRYIKGTIKEGLYYPFTSDLKLRAYSDSDWAGNQDDRRSTHGYMIYIGDKLVSWCSKKQHIVALSSTKAKYKGLVVAAKELIWMQTLFKSLGIDQGTPTIHGDNMSSLYLAANPVFHARTKHIEIEYHFLREKVMEKEIEVEYISTKDQLADIMTKSLDGVKTNRFKSMTGVKEKKMI</sequence>
<dbReference type="InterPro" id="IPR043502">
    <property type="entry name" value="DNA/RNA_pol_sf"/>
</dbReference>
<gene>
    <name evidence="1" type="ORF">KP509_15G022400</name>
</gene>
<comment type="caution">
    <text evidence="1">The sequence shown here is derived from an EMBL/GenBank/DDBJ whole genome shotgun (WGS) entry which is preliminary data.</text>
</comment>
<dbReference type="EMBL" id="CM035420">
    <property type="protein sequence ID" value="KAH7404373.1"/>
    <property type="molecule type" value="Genomic_DNA"/>
</dbReference>
<dbReference type="OMA" id="DMENCRE"/>
<dbReference type="PANTHER" id="PTHR11439:SF454">
    <property type="match status" value="1"/>
</dbReference>